<evidence type="ECO:0000313" key="2">
    <source>
        <dbReference type="EMBL" id="WNF27166.1"/>
    </source>
</evidence>
<dbReference type="Proteomes" id="UP001303236">
    <property type="component" value="Chromosome"/>
</dbReference>
<protein>
    <submittedName>
        <fullName evidence="2">Uncharacterized protein</fullName>
    </submittedName>
</protein>
<accession>A0ABY9W1K5</accession>
<organism evidence="2 3">
    <name type="scientific">Streptomyces durocortorensis</name>
    <dbReference type="NCBI Taxonomy" id="2811104"/>
    <lineage>
        <taxon>Bacteria</taxon>
        <taxon>Bacillati</taxon>
        <taxon>Actinomycetota</taxon>
        <taxon>Actinomycetes</taxon>
        <taxon>Kitasatosporales</taxon>
        <taxon>Streptomycetaceae</taxon>
        <taxon>Streptomyces</taxon>
    </lineage>
</organism>
<sequence>MAYVPRAAVDDPVEGGQVFGVDAPFESAPDVSEDQVGVPARPLGQPGAQLPQLHALLRHGKAGGRQQGPQSPPSRQPIGVQAVELLVAAVLQLTGRSTARMPTRVLAGAARVVQGRRRPDEVGVDDPGQPLTGVGLQRVHGHPAPGPGPP</sequence>
<evidence type="ECO:0000313" key="3">
    <source>
        <dbReference type="Proteomes" id="UP001303236"/>
    </source>
</evidence>
<feature type="region of interest" description="Disordered" evidence="1">
    <location>
        <begin position="59"/>
        <end position="78"/>
    </location>
</feature>
<dbReference type="EMBL" id="CP134500">
    <property type="protein sequence ID" value="WNF27166.1"/>
    <property type="molecule type" value="Genomic_DNA"/>
</dbReference>
<reference evidence="2 3" key="1">
    <citation type="submission" date="2023-09" db="EMBL/GenBank/DDBJ databases">
        <title>Genome completion map analysis of the actinomycetes C11-1.</title>
        <authorList>
            <person name="Qin P."/>
            <person name="Guan P."/>
        </authorList>
    </citation>
    <scope>NUCLEOTIDE SEQUENCE [LARGE SCALE GENOMIC DNA]</scope>
    <source>
        <strain evidence="2 3">C11-1</strain>
    </source>
</reference>
<feature type="region of interest" description="Disordered" evidence="1">
    <location>
        <begin position="116"/>
        <end position="150"/>
    </location>
</feature>
<proteinExistence type="predicted"/>
<evidence type="ECO:0000256" key="1">
    <source>
        <dbReference type="SAM" id="MobiDB-lite"/>
    </source>
</evidence>
<name>A0ABY9W1K5_9ACTN</name>
<keyword evidence="3" id="KW-1185">Reference proteome</keyword>
<gene>
    <name evidence="2" type="ORF">RI138_10115</name>
</gene>
<feature type="region of interest" description="Disordered" evidence="1">
    <location>
        <begin position="15"/>
        <end position="47"/>
    </location>
</feature>